<dbReference type="SUPFAM" id="SSF52540">
    <property type="entry name" value="P-loop containing nucleoside triphosphate hydrolases"/>
    <property type="match status" value="1"/>
</dbReference>
<dbReference type="RefSeq" id="WP_311577315.1">
    <property type="nucleotide sequence ID" value="NZ_JAVRIF010000001.1"/>
</dbReference>
<evidence type="ECO:0000313" key="3">
    <source>
        <dbReference type="Proteomes" id="UP001266357"/>
    </source>
</evidence>
<protein>
    <submittedName>
        <fullName evidence="2">AAA family ATPase</fullName>
    </submittedName>
</protein>
<reference evidence="2 3" key="1">
    <citation type="submission" date="2023-09" db="EMBL/GenBank/DDBJ databases">
        <authorList>
            <person name="Rey-Velasco X."/>
        </authorList>
    </citation>
    <scope>NUCLEOTIDE SEQUENCE [LARGE SCALE GENOMIC DNA]</scope>
    <source>
        <strain evidence="2 3">W431</strain>
    </source>
</reference>
<sequence length="424" mass="47141">MMEVTGKSHTTKATKRNFRQMSFELIFSDNDKPTSTRKKLSSTEISTQNEQSMLNSNREAGKLIHPENKSCNISKSNRKLLLDKIRKFISYGHEGYEHSTSWLVQRILPAQSIGFLIGDSQSFKSFISVAVAACIATGRNFGDLKVPKQKLVFLIAAEGGGSIPKRIKAESEKYGEVGEQLIVIQRPINLKLADEAQMLSALISEEEDRQGLKAGLVILDTYSQCVAGMDENSAADVAVYLNACTDFSTKHNVTILNVHHNNRGGSYRGSGALFANSDFILIAKRNEKLQLKTTISIDKHKDASTEYFFEMSLEKHDLGLFDEFGEKIDTLSISRPSVSEGKKPTPPKKLSKGQQNADWLLAQLSSAQTKNMPQTDLIEMFMKTFNQDKDASKQAIYRAVKVLSEKNLVATKVNGKSKQVFLVT</sequence>
<dbReference type="Pfam" id="PF13481">
    <property type="entry name" value="AAA_25"/>
    <property type="match status" value="1"/>
</dbReference>
<comment type="caution">
    <text evidence="2">The sequence shown here is derived from an EMBL/GenBank/DDBJ whole genome shotgun (WGS) entry which is preliminary data.</text>
</comment>
<proteinExistence type="predicted"/>
<name>A0ABU3A0L7_9GAMM</name>
<dbReference type="Proteomes" id="UP001266357">
    <property type="component" value="Unassembled WGS sequence"/>
</dbReference>
<feature type="region of interest" description="Disordered" evidence="1">
    <location>
        <begin position="30"/>
        <end position="50"/>
    </location>
</feature>
<dbReference type="InterPro" id="IPR027417">
    <property type="entry name" value="P-loop_NTPase"/>
</dbReference>
<gene>
    <name evidence="2" type="ORF">RM573_03610</name>
</gene>
<keyword evidence="3" id="KW-1185">Reference proteome</keyword>
<organism evidence="2 3">
    <name type="scientific">Thalassotalea castellviae</name>
    <dbReference type="NCBI Taxonomy" id="3075612"/>
    <lineage>
        <taxon>Bacteria</taxon>
        <taxon>Pseudomonadati</taxon>
        <taxon>Pseudomonadota</taxon>
        <taxon>Gammaproteobacteria</taxon>
        <taxon>Alteromonadales</taxon>
        <taxon>Colwelliaceae</taxon>
        <taxon>Thalassotalea</taxon>
    </lineage>
</organism>
<dbReference type="EMBL" id="JAVRIF010000001">
    <property type="protein sequence ID" value="MDT0602668.1"/>
    <property type="molecule type" value="Genomic_DNA"/>
</dbReference>
<accession>A0ABU3A0L7</accession>
<evidence type="ECO:0000313" key="2">
    <source>
        <dbReference type="EMBL" id="MDT0602668.1"/>
    </source>
</evidence>
<dbReference type="Gene3D" id="3.40.50.300">
    <property type="entry name" value="P-loop containing nucleotide triphosphate hydrolases"/>
    <property type="match status" value="1"/>
</dbReference>
<evidence type="ECO:0000256" key="1">
    <source>
        <dbReference type="SAM" id="MobiDB-lite"/>
    </source>
</evidence>
<feature type="region of interest" description="Disordered" evidence="1">
    <location>
        <begin position="335"/>
        <end position="354"/>
    </location>
</feature>